<evidence type="ECO:0000313" key="2">
    <source>
        <dbReference type="EMBL" id="GKV09932.1"/>
    </source>
</evidence>
<dbReference type="Pfam" id="PF00646">
    <property type="entry name" value="F-box"/>
    <property type="match status" value="1"/>
</dbReference>
<feature type="domain" description="F-box" evidence="1">
    <location>
        <begin position="14"/>
        <end position="60"/>
    </location>
</feature>
<dbReference type="SMART" id="SM00256">
    <property type="entry name" value="FBOX"/>
    <property type="match status" value="1"/>
</dbReference>
<dbReference type="PANTHER" id="PTHR34223:SF51">
    <property type="entry name" value="OS06G0556300 PROTEIN"/>
    <property type="match status" value="1"/>
</dbReference>
<evidence type="ECO:0000259" key="1">
    <source>
        <dbReference type="PROSITE" id="PS50181"/>
    </source>
</evidence>
<evidence type="ECO:0000313" key="3">
    <source>
        <dbReference type="Proteomes" id="UP001054252"/>
    </source>
</evidence>
<dbReference type="SUPFAM" id="SSF52047">
    <property type="entry name" value="RNI-like"/>
    <property type="match status" value="1"/>
</dbReference>
<dbReference type="InterPro" id="IPR001810">
    <property type="entry name" value="F-box_dom"/>
</dbReference>
<keyword evidence="3" id="KW-1185">Reference proteome</keyword>
<dbReference type="InterPro" id="IPR053197">
    <property type="entry name" value="F-box_SCFL_complex_component"/>
</dbReference>
<organism evidence="2 3">
    <name type="scientific">Rubroshorea leprosula</name>
    <dbReference type="NCBI Taxonomy" id="152421"/>
    <lineage>
        <taxon>Eukaryota</taxon>
        <taxon>Viridiplantae</taxon>
        <taxon>Streptophyta</taxon>
        <taxon>Embryophyta</taxon>
        <taxon>Tracheophyta</taxon>
        <taxon>Spermatophyta</taxon>
        <taxon>Magnoliopsida</taxon>
        <taxon>eudicotyledons</taxon>
        <taxon>Gunneridae</taxon>
        <taxon>Pentapetalae</taxon>
        <taxon>rosids</taxon>
        <taxon>malvids</taxon>
        <taxon>Malvales</taxon>
        <taxon>Dipterocarpaceae</taxon>
        <taxon>Rubroshorea</taxon>
    </lineage>
</organism>
<dbReference type="InterPro" id="IPR055411">
    <property type="entry name" value="LRR_FXL15/At3g58940/PEG3-like"/>
</dbReference>
<protein>
    <recommendedName>
        <fullName evidence="1">F-box domain-containing protein</fullName>
    </recommendedName>
</protein>
<dbReference type="AlphaFoldDB" id="A0AAV5JEG4"/>
<reference evidence="2 3" key="1">
    <citation type="journal article" date="2021" name="Commun. Biol.">
        <title>The genome of Shorea leprosula (Dipterocarpaceae) highlights the ecological relevance of drought in aseasonal tropical rainforests.</title>
        <authorList>
            <person name="Ng K.K.S."/>
            <person name="Kobayashi M.J."/>
            <person name="Fawcett J.A."/>
            <person name="Hatakeyama M."/>
            <person name="Paape T."/>
            <person name="Ng C.H."/>
            <person name="Ang C.C."/>
            <person name="Tnah L.H."/>
            <person name="Lee C.T."/>
            <person name="Nishiyama T."/>
            <person name="Sese J."/>
            <person name="O'Brien M.J."/>
            <person name="Copetti D."/>
            <person name="Mohd Noor M.I."/>
            <person name="Ong R.C."/>
            <person name="Putra M."/>
            <person name="Sireger I.Z."/>
            <person name="Indrioko S."/>
            <person name="Kosugi Y."/>
            <person name="Izuno A."/>
            <person name="Isagi Y."/>
            <person name="Lee S.L."/>
            <person name="Shimizu K.K."/>
        </authorList>
    </citation>
    <scope>NUCLEOTIDE SEQUENCE [LARGE SCALE GENOMIC DNA]</scope>
    <source>
        <strain evidence="2">214</strain>
    </source>
</reference>
<gene>
    <name evidence="2" type="ORF">SLEP1_g21365</name>
</gene>
<dbReference type="InterPro" id="IPR053781">
    <property type="entry name" value="F-box_AtFBL13-like"/>
</dbReference>
<dbReference type="CDD" id="cd22160">
    <property type="entry name" value="F-box_AtFBL13-like"/>
    <property type="match status" value="1"/>
</dbReference>
<dbReference type="SUPFAM" id="SSF81383">
    <property type="entry name" value="F-box domain"/>
    <property type="match status" value="1"/>
</dbReference>
<dbReference type="Pfam" id="PF24758">
    <property type="entry name" value="LRR_At5g56370"/>
    <property type="match status" value="1"/>
</dbReference>
<comment type="caution">
    <text evidence="2">The sequence shown here is derived from an EMBL/GenBank/DDBJ whole genome shotgun (WGS) entry which is preliminary data.</text>
</comment>
<dbReference type="PANTHER" id="PTHR34223">
    <property type="entry name" value="OS11G0201299 PROTEIN"/>
    <property type="match status" value="1"/>
</dbReference>
<dbReference type="Gene3D" id="1.20.1280.50">
    <property type="match status" value="1"/>
</dbReference>
<proteinExistence type="predicted"/>
<name>A0AAV5JEG4_9ROSI</name>
<accession>A0AAV5JEG4</accession>
<dbReference type="EMBL" id="BPVZ01000031">
    <property type="protein sequence ID" value="GKV09932.1"/>
    <property type="molecule type" value="Genomic_DNA"/>
</dbReference>
<dbReference type="PROSITE" id="PS50181">
    <property type="entry name" value="FBOX"/>
    <property type="match status" value="1"/>
</dbReference>
<dbReference type="InterPro" id="IPR036047">
    <property type="entry name" value="F-box-like_dom_sf"/>
</dbReference>
<sequence>MEKEQMSCIEASSVDRISDLPDGILHQILSYLPTEVVARTCVLSKRWQYLWDTYPIFDIPRLSFLVIGEGVDIDRYADVVDHKLNTFCKYEFEIQKFKLSFMCELNGIKLKHDSLVNKWLRLVAERNVKELHLDFGIRDRSPCSFPQEIFAAKSLTFLEIHCPNALLPSSINLPSLETLRLSLVCIPEGFKLSCHQLKVLTINYCCQFGKIEIFAPNLSSMCYYSNLLPTSSFLSLDGPSILKEFMLSSVRFLNTLWYTKLKESLLHMHNGTETLVLLLDADKKNTFDRGEASKRCISPQYALKCLVLNLFHPTMELDLEALIDGFLWSFRPEILRVMFSGPNKKGFAEVLFKMLEAIEAQGCCSSSEIKCWRHSCKVKHVLVIAEGFEEKLPLSRDALSKVAYDHQEIRQVEFYLTW</sequence>
<dbReference type="Proteomes" id="UP001054252">
    <property type="component" value="Unassembled WGS sequence"/>
</dbReference>